<dbReference type="AlphaFoldDB" id="A0A9E5JKN1"/>
<dbReference type="PANTHER" id="PTHR40758:SF1">
    <property type="entry name" value="CONSERVED PROTEIN"/>
    <property type="match status" value="1"/>
</dbReference>
<dbReference type="GO" id="GO:0046872">
    <property type="term" value="F:metal ion binding"/>
    <property type="evidence" value="ECO:0007669"/>
    <property type="project" value="InterPro"/>
</dbReference>
<dbReference type="PANTHER" id="PTHR40758">
    <property type="entry name" value="CONSERVED PROTEIN"/>
    <property type="match status" value="1"/>
</dbReference>
<dbReference type="EMBL" id="VIKT02000003">
    <property type="protein sequence ID" value="NHF62215.1"/>
    <property type="molecule type" value="Genomic_DNA"/>
</dbReference>
<accession>A0A9E5JKN1</accession>
<proteinExistence type="predicted"/>
<dbReference type="Proteomes" id="UP000818266">
    <property type="component" value="Unassembled WGS sequence"/>
</dbReference>
<protein>
    <recommendedName>
        <fullName evidence="5">TIGR03083 family protein</fullName>
    </recommendedName>
</protein>
<dbReference type="RefSeq" id="WP_152582217.1">
    <property type="nucleotide sequence ID" value="NZ_VIKT02000003.1"/>
</dbReference>
<sequence>MDETARRSLTRFDHLSSALLDEVDARSAEEAVHSALWPTVGAVAGHVTAVYRWVTEIVRTGAPADRAESPLDDDTKTTVLRDARDELLAELESDDRECWVIGGTTGTTAFWRRRMVLESLKHLLDVRTPPSSHFAVPTALDAELASDGLDEFLQVFLARSRSSLDPLPGTVRLAATDIDRTWTLAPDWSLDDDTEVTATIEGSAAVLLLLLWERASALDEPDRFRITGDAAIVRALESTPIHR</sequence>
<evidence type="ECO:0008006" key="5">
    <source>
        <dbReference type="Google" id="ProtNLM"/>
    </source>
</evidence>
<keyword evidence="4" id="KW-1185">Reference proteome</keyword>
<evidence type="ECO:0000259" key="1">
    <source>
        <dbReference type="Pfam" id="PF07398"/>
    </source>
</evidence>
<dbReference type="Pfam" id="PF11716">
    <property type="entry name" value="MDMPI_N"/>
    <property type="match status" value="1"/>
</dbReference>
<dbReference type="Pfam" id="PF07398">
    <property type="entry name" value="MDMPI_C"/>
    <property type="match status" value="1"/>
</dbReference>
<name>A0A9E5JKN1_9MICO</name>
<evidence type="ECO:0000313" key="4">
    <source>
        <dbReference type="Proteomes" id="UP000818266"/>
    </source>
</evidence>
<gene>
    <name evidence="3" type="ORF">FK219_002990</name>
</gene>
<evidence type="ECO:0000313" key="3">
    <source>
        <dbReference type="EMBL" id="NHF62215.1"/>
    </source>
</evidence>
<comment type="caution">
    <text evidence="3">The sequence shown here is derived from an EMBL/GenBank/DDBJ whole genome shotgun (WGS) entry which is preliminary data.</text>
</comment>
<reference evidence="3 4" key="1">
    <citation type="submission" date="2020-03" db="EMBL/GenBank/DDBJ databases">
        <title>Chryseoglobus sp. isolated from a deep-sea seamount.</title>
        <authorList>
            <person name="Zhang D.-C."/>
        </authorList>
    </citation>
    <scope>NUCLEOTIDE SEQUENCE [LARGE SCALE GENOMIC DNA]</scope>
    <source>
        <strain evidence="3 4">KN1116</strain>
    </source>
</reference>
<dbReference type="OrthoDB" id="3671213at2"/>
<organism evidence="3 4">
    <name type="scientific">Microcella pacifica</name>
    <dbReference type="NCBI Taxonomy" id="2591847"/>
    <lineage>
        <taxon>Bacteria</taxon>
        <taxon>Bacillati</taxon>
        <taxon>Actinomycetota</taxon>
        <taxon>Actinomycetes</taxon>
        <taxon>Micrococcales</taxon>
        <taxon>Microbacteriaceae</taxon>
        <taxon>Microcella</taxon>
    </lineage>
</organism>
<feature type="domain" description="Mycothiol-dependent maleylpyruvate isomerase metal-binding" evidence="2">
    <location>
        <begin position="16"/>
        <end position="127"/>
    </location>
</feature>
<evidence type="ECO:0000259" key="2">
    <source>
        <dbReference type="Pfam" id="PF11716"/>
    </source>
</evidence>
<feature type="domain" description="MDMPI C-terminal" evidence="1">
    <location>
        <begin position="143"/>
        <end position="231"/>
    </location>
</feature>
<dbReference type="InterPro" id="IPR024344">
    <property type="entry name" value="MDMPI_metal-binding"/>
</dbReference>
<dbReference type="InterPro" id="IPR010872">
    <property type="entry name" value="MDMPI_C-term_domain"/>
</dbReference>
<dbReference type="GO" id="GO:0005886">
    <property type="term" value="C:plasma membrane"/>
    <property type="evidence" value="ECO:0007669"/>
    <property type="project" value="TreeGrafter"/>
</dbReference>